<feature type="region of interest" description="Disordered" evidence="1">
    <location>
        <begin position="207"/>
        <end position="246"/>
    </location>
</feature>
<proteinExistence type="predicted"/>
<feature type="region of interest" description="Disordered" evidence="1">
    <location>
        <begin position="49"/>
        <end position="75"/>
    </location>
</feature>
<sequence length="313" mass="34304">MQDEGMESAPRTQPAPEPAPPPEAAPGHRLPCIWRGEVQELAVFGRGGGRVGGGSAVRKVRRSIPKPPHGGGVQVPAQAEAVRKRRREMRGFLQLIAGEKGAGAAVLQSRIDNSDWALVVWAPDWDRLFLYWVHVKNVGKRKNVFALISEQPQVPSCLPALGTDSVHKGDPALSPRTQRPSGWRATSLPPQHPLDLPRMLGPVLLLGPEGLGTEHDPSNSHPDTGHNAPLHPQQLKYNSRPSPPSPILDIQAFKHIHKHVETRGVGRYYAVLQTTGKGIHSRHNLHTVLLQEANLRQASSSCVRFNLRTMRPV</sequence>
<organism evidence="2 3">
    <name type="scientific">Liparis tanakae</name>
    <name type="common">Tanaka's snailfish</name>
    <dbReference type="NCBI Taxonomy" id="230148"/>
    <lineage>
        <taxon>Eukaryota</taxon>
        <taxon>Metazoa</taxon>
        <taxon>Chordata</taxon>
        <taxon>Craniata</taxon>
        <taxon>Vertebrata</taxon>
        <taxon>Euteleostomi</taxon>
        <taxon>Actinopterygii</taxon>
        <taxon>Neopterygii</taxon>
        <taxon>Teleostei</taxon>
        <taxon>Neoteleostei</taxon>
        <taxon>Acanthomorphata</taxon>
        <taxon>Eupercaria</taxon>
        <taxon>Perciformes</taxon>
        <taxon>Cottioidei</taxon>
        <taxon>Cottales</taxon>
        <taxon>Liparidae</taxon>
        <taxon>Liparis</taxon>
    </lineage>
</organism>
<gene>
    <name evidence="2" type="ORF">EYF80_006865</name>
</gene>
<accession>A0A4Z2IZJ4</accession>
<feature type="region of interest" description="Disordered" evidence="1">
    <location>
        <begin position="165"/>
        <end position="192"/>
    </location>
</feature>
<name>A0A4Z2IZJ4_9TELE</name>
<feature type="region of interest" description="Disordered" evidence="1">
    <location>
        <begin position="1"/>
        <end position="29"/>
    </location>
</feature>
<evidence type="ECO:0000313" key="3">
    <source>
        <dbReference type="Proteomes" id="UP000314294"/>
    </source>
</evidence>
<reference evidence="2 3" key="1">
    <citation type="submission" date="2019-03" db="EMBL/GenBank/DDBJ databases">
        <title>First draft genome of Liparis tanakae, snailfish: a comprehensive survey of snailfish specific genes.</title>
        <authorList>
            <person name="Kim W."/>
            <person name="Song I."/>
            <person name="Jeong J.-H."/>
            <person name="Kim D."/>
            <person name="Kim S."/>
            <person name="Ryu S."/>
            <person name="Song J.Y."/>
            <person name="Lee S.K."/>
        </authorList>
    </citation>
    <scope>NUCLEOTIDE SEQUENCE [LARGE SCALE GENOMIC DNA]</scope>
    <source>
        <tissue evidence="2">Muscle</tissue>
    </source>
</reference>
<dbReference type="EMBL" id="SRLO01000036">
    <property type="protein sequence ID" value="TNN82908.1"/>
    <property type="molecule type" value="Genomic_DNA"/>
</dbReference>
<protein>
    <submittedName>
        <fullName evidence="2">Uncharacterized protein</fullName>
    </submittedName>
</protein>
<evidence type="ECO:0000313" key="2">
    <source>
        <dbReference type="EMBL" id="TNN82908.1"/>
    </source>
</evidence>
<evidence type="ECO:0000256" key="1">
    <source>
        <dbReference type="SAM" id="MobiDB-lite"/>
    </source>
</evidence>
<comment type="caution">
    <text evidence="2">The sequence shown here is derived from an EMBL/GenBank/DDBJ whole genome shotgun (WGS) entry which is preliminary data.</text>
</comment>
<keyword evidence="3" id="KW-1185">Reference proteome</keyword>
<dbReference type="Proteomes" id="UP000314294">
    <property type="component" value="Unassembled WGS sequence"/>
</dbReference>
<feature type="compositionally biased region" description="Pro residues" evidence="1">
    <location>
        <begin position="13"/>
        <end position="24"/>
    </location>
</feature>
<dbReference type="AlphaFoldDB" id="A0A4Z2IZJ4"/>